<proteinExistence type="predicted"/>
<dbReference type="EMBL" id="HBJA01085078">
    <property type="protein sequence ID" value="CAE0818459.1"/>
    <property type="molecule type" value="Transcribed_RNA"/>
</dbReference>
<reference evidence="1" key="1">
    <citation type="submission" date="2021-01" db="EMBL/GenBank/DDBJ databases">
        <authorList>
            <person name="Corre E."/>
            <person name="Pelletier E."/>
            <person name="Niang G."/>
            <person name="Scheremetjew M."/>
            <person name="Finn R."/>
            <person name="Kale V."/>
            <person name="Holt S."/>
            <person name="Cochrane G."/>
            <person name="Meng A."/>
            <person name="Brown T."/>
            <person name="Cohen L."/>
        </authorList>
    </citation>
    <scope>NUCLEOTIDE SEQUENCE</scope>
    <source>
        <strain evidence="1">CCMP1594</strain>
    </source>
</reference>
<protein>
    <submittedName>
        <fullName evidence="1">Uncharacterized protein</fullName>
    </submittedName>
</protein>
<gene>
    <name evidence="1" type="ORF">EGYM00163_LOCUS29627</name>
</gene>
<organism evidence="1">
    <name type="scientific">Eutreptiella gymnastica</name>
    <dbReference type="NCBI Taxonomy" id="73025"/>
    <lineage>
        <taxon>Eukaryota</taxon>
        <taxon>Discoba</taxon>
        <taxon>Euglenozoa</taxon>
        <taxon>Euglenida</taxon>
        <taxon>Spirocuta</taxon>
        <taxon>Euglenophyceae</taxon>
        <taxon>Eutreptiales</taxon>
        <taxon>Eutreptiaceae</taxon>
        <taxon>Eutreptiella</taxon>
    </lineage>
</organism>
<name>A0A7S4FXI1_9EUGL</name>
<evidence type="ECO:0000313" key="1">
    <source>
        <dbReference type="EMBL" id="CAE0818459.1"/>
    </source>
</evidence>
<dbReference type="AlphaFoldDB" id="A0A7S4FXI1"/>
<accession>A0A7S4FXI1</accession>
<sequence length="104" mass="11486">MPQTSYCAGVPAKIDAARGMHNQHLPLAQDRLPTNSGGKSACLQRRSEIEFNQNCLLPRCRPQWQHHTLDASAVAVDAHMQLGTCNRVLQRATEGHMHPPLPPC</sequence>